<proteinExistence type="predicted"/>
<name>A0ABV8MIW3_9NEIS</name>
<dbReference type="GO" id="GO:0016787">
    <property type="term" value="F:hydrolase activity"/>
    <property type="evidence" value="ECO:0007669"/>
    <property type="project" value="UniProtKB-KW"/>
</dbReference>
<keyword evidence="2" id="KW-0378">Hydrolase</keyword>
<dbReference type="EMBL" id="JBHSBU010000001">
    <property type="protein sequence ID" value="MFC4158089.1"/>
    <property type="molecule type" value="Genomic_DNA"/>
</dbReference>
<dbReference type="PANTHER" id="PTHR43798:SF33">
    <property type="entry name" value="HYDROLASE, PUTATIVE (AFU_ORTHOLOGUE AFUA_2G14860)-RELATED"/>
    <property type="match status" value="1"/>
</dbReference>
<dbReference type="InterPro" id="IPR050266">
    <property type="entry name" value="AB_hydrolase_sf"/>
</dbReference>
<evidence type="ECO:0000313" key="3">
    <source>
        <dbReference type="Proteomes" id="UP001595791"/>
    </source>
</evidence>
<evidence type="ECO:0000313" key="2">
    <source>
        <dbReference type="EMBL" id="MFC4158089.1"/>
    </source>
</evidence>
<gene>
    <name evidence="2" type="ORF">ACFOW7_01835</name>
</gene>
<dbReference type="InterPro" id="IPR029058">
    <property type="entry name" value="AB_hydrolase_fold"/>
</dbReference>
<dbReference type="RefSeq" id="WP_378160398.1">
    <property type="nucleotide sequence ID" value="NZ_JBHSBU010000001.1"/>
</dbReference>
<dbReference type="SUPFAM" id="SSF53474">
    <property type="entry name" value="alpha/beta-Hydrolases"/>
    <property type="match status" value="1"/>
</dbReference>
<feature type="domain" description="AB hydrolase-1" evidence="1">
    <location>
        <begin position="43"/>
        <end position="294"/>
    </location>
</feature>
<keyword evidence="3" id="KW-1185">Reference proteome</keyword>
<dbReference type="PRINTS" id="PR00111">
    <property type="entry name" value="ABHYDROLASE"/>
</dbReference>
<dbReference type="Proteomes" id="UP001595791">
    <property type="component" value="Unassembled WGS sequence"/>
</dbReference>
<dbReference type="InterPro" id="IPR000073">
    <property type="entry name" value="AB_hydrolase_1"/>
</dbReference>
<comment type="caution">
    <text evidence="2">The sequence shown here is derived from an EMBL/GenBank/DDBJ whole genome shotgun (WGS) entry which is preliminary data.</text>
</comment>
<dbReference type="PRINTS" id="PR00412">
    <property type="entry name" value="EPOXHYDRLASE"/>
</dbReference>
<accession>A0ABV8MIW3</accession>
<organism evidence="2 3">
    <name type="scientific">Chitinimonas lacunae</name>
    <dbReference type="NCBI Taxonomy" id="1963018"/>
    <lineage>
        <taxon>Bacteria</taxon>
        <taxon>Pseudomonadati</taxon>
        <taxon>Pseudomonadota</taxon>
        <taxon>Betaproteobacteria</taxon>
        <taxon>Neisseriales</taxon>
        <taxon>Chitinibacteraceae</taxon>
        <taxon>Chitinimonas</taxon>
    </lineage>
</organism>
<dbReference type="Gene3D" id="3.40.50.1820">
    <property type="entry name" value="alpha/beta hydrolase"/>
    <property type="match status" value="1"/>
</dbReference>
<protein>
    <submittedName>
        <fullName evidence="2">Alpha/beta fold hydrolase</fullName>
    </submittedName>
</protein>
<dbReference type="InterPro" id="IPR000639">
    <property type="entry name" value="Epox_hydrolase-like"/>
</dbReference>
<sequence>MESRSEDKLQKPYQPRVAFEPVSCQLGGLRYAVKRWGAAAGRPVWLLHGWMDCAATFQFLVDALPADWLAEHSLFAPDWRGFGDSQWNAEGYYFPDYLADLELLLDHFSPAGPVALVGHSMGGMVAGLYAGIRPERVSRLVSLEGFGLPATQPEQAVERYGRWLTQRREALTTRPFASLDEVAERLRRNNSMLDQARALWLAPFLAAETEPGHWVYRADPKHRWVNPVLYRLEEAMACWRACRAATLWLAGDEAKLLSWLKLTPEQFAERQAAFSGLRYQVLPGCGHNLHHDNPAAVATALVEFWRETTAD</sequence>
<dbReference type="Pfam" id="PF00561">
    <property type="entry name" value="Abhydrolase_1"/>
    <property type="match status" value="1"/>
</dbReference>
<dbReference type="PANTHER" id="PTHR43798">
    <property type="entry name" value="MONOACYLGLYCEROL LIPASE"/>
    <property type="match status" value="1"/>
</dbReference>
<reference evidence="3" key="1">
    <citation type="journal article" date="2019" name="Int. J. Syst. Evol. Microbiol.">
        <title>The Global Catalogue of Microorganisms (GCM) 10K type strain sequencing project: providing services to taxonomists for standard genome sequencing and annotation.</title>
        <authorList>
            <consortium name="The Broad Institute Genomics Platform"/>
            <consortium name="The Broad Institute Genome Sequencing Center for Infectious Disease"/>
            <person name="Wu L."/>
            <person name="Ma J."/>
        </authorList>
    </citation>
    <scope>NUCLEOTIDE SEQUENCE [LARGE SCALE GENOMIC DNA]</scope>
    <source>
        <strain evidence="3">LMG 29894</strain>
    </source>
</reference>
<evidence type="ECO:0000259" key="1">
    <source>
        <dbReference type="Pfam" id="PF00561"/>
    </source>
</evidence>